<dbReference type="Proteomes" id="UP000749559">
    <property type="component" value="Unassembled WGS sequence"/>
</dbReference>
<evidence type="ECO:0000313" key="6">
    <source>
        <dbReference type="EMBL" id="CAH1796952.1"/>
    </source>
</evidence>
<name>A0A8J1TW71_OWEFU</name>
<dbReference type="Gene3D" id="2.120.10.30">
    <property type="entry name" value="TolB, C-terminal domain"/>
    <property type="match status" value="1"/>
</dbReference>
<organism evidence="6 7">
    <name type="scientific">Owenia fusiformis</name>
    <name type="common">Polychaete worm</name>
    <dbReference type="NCBI Taxonomy" id="6347"/>
    <lineage>
        <taxon>Eukaryota</taxon>
        <taxon>Metazoa</taxon>
        <taxon>Spiralia</taxon>
        <taxon>Lophotrochozoa</taxon>
        <taxon>Annelida</taxon>
        <taxon>Polychaeta</taxon>
        <taxon>Sedentaria</taxon>
        <taxon>Canalipalpata</taxon>
        <taxon>Sabellida</taxon>
        <taxon>Oweniida</taxon>
        <taxon>Oweniidae</taxon>
        <taxon>Owenia</taxon>
    </lineage>
</organism>
<feature type="region of interest" description="Disordered" evidence="5">
    <location>
        <begin position="363"/>
        <end position="400"/>
    </location>
</feature>
<proteinExistence type="predicted"/>
<dbReference type="PROSITE" id="PS50119">
    <property type="entry name" value="ZF_BBOX"/>
    <property type="match status" value="2"/>
</dbReference>
<keyword evidence="1" id="KW-0479">Metal-binding</keyword>
<dbReference type="SMART" id="SM00336">
    <property type="entry name" value="BBOX"/>
    <property type="match status" value="2"/>
</dbReference>
<keyword evidence="2" id="KW-0677">Repeat</keyword>
<evidence type="ECO:0000256" key="3">
    <source>
        <dbReference type="ARBA" id="ARBA00022771"/>
    </source>
</evidence>
<dbReference type="Pfam" id="PF00097">
    <property type="entry name" value="zf-C3HC4"/>
    <property type="match status" value="1"/>
</dbReference>
<dbReference type="PANTHER" id="PTHR25462">
    <property type="entry name" value="BONUS, ISOFORM C-RELATED"/>
    <property type="match status" value="1"/>
</dbReference>
<dbReference type="Gene3D" id="3.30.160.60">
    <property type="entry name" value="Classic Zinc Finger"/>
    <property type="match status" value="1"/>
</dbReference>
<dbReference type="OrthoDB" id="6042961at2759"/>
<sequence length="689" mass="76503">MAENGVVSNTESITETINNDLFTCLACKKDLASPCTLPCLHTFCDACIIKPTNNDVVKATTCPTCGEKTKLHEDTPKTLSNFVSELQEYQKSNAKLEKCCSLCTDEKPADFKCFDCMDFLCGECAEMHGKIKVAKDHKVLNIDSLTSNDVGELYRAQPKPCNIHQGEFLKFFCRPCSKVICRDCKLIEHEGHKCVNIADQAGQDKQLLSTAMENMNPVIQGIKTNISELTKNEQELSDRCNIVRDDMKTRRDNLHKIIDECYENMNAEMVTMYNTNQKKIDSYKDVFETMSKSHSATFQFVQTFLKYGKDADIIDEKSNVTVRLNALRDEKTPVIQLDNFKEWGFIKGDSNETDLKVLFGQIKTPPKQDDSSSNSKETHSGSNKSEGLTDAERKSSTVSTGLDGTEGRFISYIGTISSTASIIKGQLVSWFNSKSSNDSARGNISGISKAPLGLLAVIDHNNRKVKFYDNGKLKSEFSGSGKHRLQGPWDVVVLSNTNMAISDRTSKSIKIFSPQGKFVTSIGKYLKEPCGITVNSKGQLLVADYANKCVYIHNENGSVLHTVLNLNNNWPIYICVNQSDDIIVSDFKAHCIKVLNSHGRVKHIYGTIGPDQGLLNGPLGVCTDSHGHIIVADYNNHAVHLLTPDARFKCYLLTREDGIESPRAVAIDGNGHLVVTELSGMVKIFKYIE</sequence>
<evidence type="ECO:0000256" key="4">
    <source>
        <dbReference type="ARBA" id="ARBA00022833"/>
    </source>
</evidence>
<feature type="compositionally biased region" description="Polar residues" evidence="5">
    <location>
        <begin position="371"/>
        <end position="386"/>
    </location>
</feature>
<comment type="caution">
    <text evidence="6">The sequence shown here is derived from an EMBL/GenBank/DDBJ whole genome shotgun (WGS) entry which is preliminary data.</text>
</comment>
<dbReference type="SUPFAM" id="SSF57850">
    <property type="entry name" value="RING/U-box"/>
    <property type="match status" value="1"/>
</dbReference>
<keyword evidence="4" id="KW-0862">Zinc</keyword>
<keyword evidence="3" id="KW-0863">Zinc-finger</keyword>
<evidence type="ECO:0000313" key="7">
    <source>
        <dbReference type="Proteomes" id="UP000749559"/>
    </source>
</evidence>
<dbReference type="SUPFAM" id="SSF101898">
    <property type="entry name" value="NHL repeat"/>
    <property type="match status" value="1"/>
</dbReference>
<evidence type="ECO:0000256" key="1">
    <source>
        <dbReference type="ARBA" id="ARBA00022723"/>
    </source>
</evidence>
<dbReference type="InterPro" id="IPR013083">
    <property type="entry name" value="Znf_RING/FYVE/PHD"/>
</dbReference>
<dbReference type="InterPro" id="IPR017907">
    <property type="entry name" value="Znf_RING_CS"/>
</dbReference>
<dbReference type="PROSITE" id="PS00518">
    <property type="entry name" value="ZF_RING_1"/>
    <property type="match status" value="1"/>
</dbReference>
<dbReference type="AlphaFoldDB" id="A0A8J1TW71"/>
<dbReference type="InterPro" id="IPR001258">
    <property type="entry name" value="NHL_repeat"/>
</dbReference>
<evidence type="ECO:0000256" key="2">
    <source>
        <dbReference type="ARBA" id="ARBA00022737"/>
    </source>
</evidence>
<dbReference type="EMBL" id="CAIIXF020000010">
    <property type="protein sequence ID" value="CAH1796952.1"/>
    <property type="molecule type" value="Genomic_DNA"/>
</dbReference>
<dbReference type="CDD" id="cd05819">
    <property type="entry name" value="NHL"/>
    <property type="match status" value="1"/>
</dbReference>
<dbReference type="PANTHER" id="PTHR25462:SF296">
    <property type="entry name" value="MEIOTIC P26, ISOFORM F"/>
    <property type="match status" value="1"/>
</dbReference>
<dbReference type="PROSITE" id="PS51125">
    <property type="entry name" value="NHL"/>
    <property type="match status" value="2"/>
</dbReference>
<gene>
    <name evidence="6" type="ORF">OFUS_LOCUS21307</name>
</gene>
<dbReference type="InterPro" id="IPR011042">
    <property type="entry name" value="6-blade_b-propeller_TolB-like"/>
</dbReference>
<dbReference type="Gene3D" id="3.30.40.10">
    <property type="entry name" value="Zinc/RING finger domain, C3HC4 (zinc finger)"/>
    <property type="match status" value="1"/>
</dbReference>
<dbReference type="SMART" id="SM00184">
    <property type="entry name" value="RING"/>
    <property type="match status" value="1"/>
</dbReference>
<dbReference type="InterPro" id="IPR047153">
    <property type="entry name" value="TRIM45/56/19-like"/>
</dbReference>
<dbReference type="Pfam" id="PF01436">
    <property type="entry name" value="NHL"/>
    <property type="match status" value="1"/>
</dbReference>
<dbReference type="SUPFAM" id="SSF57845">
    <property type="entry name" value="B-box zinc-binding domain"/>
    <property type="match status" value="1"/>
</dbReference>
<accession>A0A8J1TW71</accession>
<dbReference type="InterPro" id="IPR001841">
    <property type="entry name" value="Znf_RING"/>
</dbReference>
<reference evidence="6" key="1">
    <citation type="submission" date="2022-03" db="EMBL/GenBank/DDBJ databases">
        <authorList>
            <person name="Martin C."/>
        </authorList>
    </citation>
    <scope>NUCLEOTIDE SEQUENCE</scope>
</reference>
<dbReference type="InterPro" id="IPR000315">
    <property type="entry name" value="Znf_B-box"/>
</dbReference>
<dbReference type="InterPro" id="IPR018957">
    <property type="entry name" value="Znf_C3HC4_RING-type"/>
</dbReference>
<dbReference type="GO" id="GO:0008270">
    <property type="term" value="F:zinc ion binding"/>
    <property type="evidence" value="ECO:0007669"/>
    <property type="project" value="UniProtKB-KW"/>
</dbReference>
<protein>
    <submittedName>
        <fullName evidence="6">Uncharacterized protein</fullName>
    </submittedName>
</protein>
<dbReference type="PROSITE" id="PS50089">
    <property type="entry name" value="ZF_RING_2"/>
    <property type="match status" value="1"/>
</dbReference>
<keyword evidence="7" id="KW-1185">Reference proteome</keyword>
<evidence type="ECO:0000256" key="5">
    <source>
        <dbReference type="SAM" id="MobiDB-lite"/>
    </source>
</evidence>
<dbReference type="Pfam" id="PF00643">
    <property type="entry name" value="zf-B_box"/>
    <property type="match status" value="1"/>
</dbReference>